<dbReference type="InterPro" id="IPR017972">
    <property type="entry name" value="Cyt_P450_CS"/>
</dbReference>
<dbReference type="EMBL" id="CP008949">
    <property type="protein sequence ID" value="AII10868.1"/>
    <property type="molecule type" value="Genomic_DNA"/>
</dbReference>
<evidence type="ECO:0000256" key="7">
    <source>
        <dbReference type="RuleBase" id="RU000461"/>
    </source>
</evidence>
<evidence type="ECO:0000256" key="6">
    <source>
        <dbReference type="ARBA" id="ARBA00023033"/>
    </source>
</evidence>
<dbReference type="RefSeq" id="WP_128643209.1">
    <property type="nucleotide sequence ID" value="NZ_CP008949.1"/>
</dbReference>
<dbReference type="Gene3D" id="1.10.630.10">
    <property type="entry name" value="Cytochrome P450"/>
    <property type="match status" value="1"/>
</dbReference>
<dbReference type="PANTHER" id="PTHR46696">
    <property type="entry name" value="P450, PUTATIVE (EUROFUNG)-RELATED"/>
    <property type="match status" value="1"/>
</dbReference>
<keyword evidence="3 7" id="KW-0479">Metal-binding</keyword>
<keyword evidence="6 7" id="KW-0503">Monooxygenase</keyword>
<proteinExistence type="inferred from homology"/>
<keyword evidence="5 7" id="KW-0408">Iron</keyword>
<evidence type="ECO:0000256" key="1">
    <source>
        <dbReference type="ARBA" id="ARBA00010617"/>
    </source>
</evidence>
<evidence type="ECO:0000256" key="4">
    <source>
        <dbReference type="ARBA" id="ARBA00023002"/>
    </source>
</evidence>
<keyword evidence="8" id="KW-0614">Plasmid</keyword>
<dbReference type="GO" id="GO:0016705">
    <property type="term" value="F:oxidoreductase activity, acting on paired donors, with incorporation or reduction of molecular oxygen"/>
    <property type="evidence" value="ECO:0007669"/>
    <property type="project" value="InterPro"/>
</dbReference>
<dbReference type="SUPFAM" id="SSF48264">
    <property type="entry name" value="Cytochrome P450"/>
    <property type="match status" value="1"/>
</dbReference>
<dbReference type="Pfam" id="PF00067">
    <property type="entry name" value="p450"/>
    <property type="match status" value="1"/>
</dbReference>
<dbReference type="Proteomes" id="UP000028488">
    <property type="component" value="Plasmid pPDG2"/>
</dbReference>
<accession>A0A076EZM0</accession>
<name>A0A076EZM0_RHOOP</name>
<dbReference type="PRINTS" id="PR00385">
    <property type="entry name" value="P450"/>
</dbReference>
<organism evidence="8 9">
    <name type="scientific">Rhodococcus opacus</name>
    <name type="common">Nocardia opaca</name>
    <dbReference type="NCBI Taxonomy" id="37919"/>
    <lineage>
        <taxon>Bacteria</taxon>
        <taxon>Bacillati</taxon>
        <taxon>Actinomycetota</taxon>
        <taxon>Actinomycetes</taxon>
        <taxon>Mycobacteriales</taxon>
        <taxon>Nocardiaceae</taxon>
        <taxon>Rhodococcus</taxon>
    </lineage>
</organism>
<evidence type="ECO:0000256" key="3">
    <source>
        <dbReference type="ARBA" id="ARBA00022723"/>
    </source>
</evidence>
<dbReference type="GO" id="GO:0020037">
    <property type="term" value="F:heme binding"/>
    <property type="evidence" value="ECO:0007669"/>
    <property type="project" value="InterPro"/>
</dbReference>
<evidence type="ECO:0000313" key="9">
    <source>
        <dbReference type="Proteomes" id="UP000028488"/>
    </source>
</evidence>
<gene>
    <name evidence="8" type="ORF">EP51_42715</name>
</gene>
<dbReference type="PROSITE" id="PS00086">
    <property type="entry name" value="CYTOCHROME_P450"/>
    <property type="match status" value="1"/>
</dbReference>
<evidence type="ECO:0000256" key="5">
    <source>
        <dbReference type="ARBA" id="ARBA00023004"/>
    </source>
</evidence>
<dbReference type="AlphaFoldDB" id="A0A076EZM0"/>
<evidence type="ECO:0000256" key="2">
    <source>
        <dbReference type="ARBA" id="ARBA00022617"/>
    </source>
</evidence>
<geneLocation type="plasmid" evidence="8 9">
    <name>pPDG2</name>
</geneLocation>
<evidence type="ECO:0000313" key="8">
    <source>
        <dbReference type="EMBL" id="AII10868.1"/>
    </source>
</evidence>
<dbReference type="InterPro" id="IPR002397">
    <property type="entry name" value="Cyt_P450_B"/>
</dbReference>
<protein>
    <submittedName>
        <fullName evidence="8">Linalool 8-monooxygenase</fullName>
    </submittedName>
</protein>
<dbReference type="PANTHER" id="PTHR46696:SF3">
    <property type="entry name" value="PULCHERRIMINIC ACID SYNTHASE"/>
    <property type="match status" value="1"/>
</dbReference>
<dbReference type="InterPro" id="IPR001128">
    <property type="entry name" value="Cyt_P450"/>
</dbReference>
<comment type="similarity">
    <text evidence="1 7">Belongs to the cytochrome P450 family.</text>
</comment>
<dbReference type="GO" id="GO:0005506">
    <property type="term" value="F:iron ion binding"/>
    <property type="evidence" value="ECO:0007669"/>
    <property type="project" value="InterPro"/>
</dbReference>
<reference evidence="8 9" key="1">
    <citation type="submission" date="2014-07" db="EMBL/GenBank/DDBJ databases">
        <title>Genome Sequence of Rhodococcus opacus Strain R7, a Biodegrader of Mono- and Polycyclic Aromatic Hydrocarbons.</title>
        <authorList>
            <person name="Di Gennaro P."/>
            <person name="Zampolli J."/>
            <person name="Presti I."/>
            <person name="Cappelletti M."/>
            <person name="D'Ursi P."/>
            <person name="Orro A."/>
            <person name="Mezzelani A."/>
            <person name="Milanesi L."/>
        </authorList>
    </citation>
    <scope>NUCLEOTIDE SEQUENCE [LARGE SCALE GENOMIC DNA]</scope>
    <source>
        <strain evidence="8 9">R7</strain>
        <plasmid evidence="8">pPDG2</plasmid>
    </source>
</reference>
<dbReference type="PRINTS" id="PR00359">
    <property type="entry name" value="BP450"/>
</dbReference>
<sequence length="411" mass="46312">MTAVSPTANFDFNPMVSPHREDPNPYYQQLHQERPVCFSDTLGAWMVSRYDDLMTVLHDTDTYSSSNAIPSIWNNPPEVVAVFEEAGCVPEGATIVNTDEPKHLPLRKVLDYAFSGRRIRTLTPMMHSTLAELIGAFENDGHADLLSQYTDPYIQRIVSAAFGIESEDVDKVQSWTNDQVLLWNPLTPIDGKVEAARNLVEYEKYIADLIEDRRHNPRQDFITDMVHGGDDFPPVSYPDIQYIFRGLRVAGHDTTRDTLTSTLLNMLSNRELWDEALTNPRSIPKIIEETLRKDAPHRGLMRVTTRDTTLGGVELPSGAALLLLFGAGNRDAAKFECPEVMNPSRDNVLDHLAFGNGIHKCPGATLARTEVRVAIETITKRFPQLHLPEGYEPTYIASYFFRGLESLPVQW</sequence>
<dbReference type="InterPro" id="IPR036396">
    <property type="entry name" value="Cyt_P450_sf"/>
</dbReference>
<dbReference type="GO" id="GO:0004497">
    <property type="term" value="F:monooxygenase activity"/>
    <property type="evidence" value="ECO:0007669"/>
    <property type="project" value="UniProtKB-KW"/>
</dbReference>
<keyword evidence="4 7" id="KW-0560">Oxidoreductase</keyword>
<keyword evidence="2 7" id="KW-0349">Heme</keyword>